<keyword evidence="2" id="KW-1133">Transmembrane helix</keyword>
<dbReference type="GeneID" id="71987767"/>
<sequence>MASAAHSQGSTPQAGASLALQSITNAHTTTAQAPGGSQKSVTSVNSTPPMDKKGYPELSRFMALDDGMLQFKRFAALNAHSLLMQQAELLVLEQNLGARGTADRQYGHHTEVEKLMEPIAAASNVSSTPNVNATSNVKTYNQQWELVLEIRSRLKDYNEALLRQSELCKLPQPRRYDMEQLREWLARKKGGDNFLVSVEELPWLADESKDLLAVTREPFDAFTGWVAESVIPWLTKGRQKVPLIKKSPIVGQEELGLLDHPDRKYRRASRVVVVFFSALTPSLAILILYYIRNMLARILTAMGLSIVFAASLASSTEVRPADVFGATAAFAAVQVVFIGSNNITNT</sequence>
<dbReference type="InterPro" id="IPR046529">
    <property type="entry name" value="DUF6594"/>
</dbReference>
<evidence type="ECO:0000256" key="1">
    <source>
        <dbReference type="SAM" id="MobiDB-lite"/>
    </source>
</evidence>
<protein>
    <recommendedName>
        <fullName evidence="3">DUF6594 domain-containing protein</fullName>
    </recommendedName>
</protein>
<evidence type="ECO:0000313" key="5">
    <source>
        <dbReference type="Proteomes" id="UP000756132"/>
    </source>
</evidence>
<feature type="transmembrane region" description="Helical" evidence="2">
    <location>
        <begin position="323"/>
        <end position="343"/>
    </location>
</feature>
<evidence type="ECO:0000259" key="3">
    <source>
        <dbReference type="Pfam" id="PF20237"/>
    </source>
</evidence>
<dbReference type="Pfam" id="PF20237">
    <property type="entry name" value="DUF6594"/>
    <property type="match status" value="1"/>
</dbReference>
<dbReference type="PANTHER" id="PTHR34502:SF5">
    <property type="entry name" value="DUF6594 DOMAIN-CONTAINING PROTEIN"/>
    <property type="match status" value="1"/>
</dbReference>
<dbReference type="KEGG" id="ffu:CLAFUR5_07889"/>
<feature type="compositionally biased region" description="Polar residues" evidence="1">
    <location>
        <begin position="28"/>
        <end position="48"/>
    </location>
</feature>
<dbReference type="Proteomes" id="UP000756132">
    <property type="component" value="Chromosome 3"/>
</dbReference>
<feature type="transmembrane region" description="Helical" evidence="2">
    <location>
        <begin position="271"/>
        <end position="291"/>
    </location>
</feature>
<dbReference type="AlphaFoldDB" id="A0A9Q8LCH7"/>
<keyword evidence="5" id="KW-1185">Reference proteome</keyword>
<dbReference type="RefSeq" id="XP_047759220.1">
    <property type="nucleotide sequence ID" value="XM_047907037.1"/>
</dbReference>
<accession>A0A9Q8LCH7</accession>
<proteinExistence type="predicted"/>
<reference evidence="4" key="1">
    <citation type="submission" date="2021-12" db="EMBL/GenBank/DDBJ databases">
        <authorList>
            <person name="Zaccaron A."/>
            <person name="Stergiopoulos I."/>
        </authorList>
    </citation>
    <scope>NUCLEOTIDE SEQUENCE</scope>
    <source>
        <strain evidence="4">Race5_Kim</strain>
    </source>
</reference>
<feature type="region of interest" description="Disordered" evidence="1">
    <location>
        <begin position="28"/>
        <end position="53"/>
    </location>
</feature>
<evidence type="ECO:0000313" key="4">
    <source>
        <dbReference type="EMBL" id="UJO14854.1"/>
    </source>
</evidence>
<dbReference type="OrthoDB" id="5342093at2759"/>
<dbReference type="PANTHER" id="PTHR34502">
    <property type="entry name" value="DUF6594 DOMAIN-CONTAINING PROTEIN-RELATED"/>
    <property type="match status" value="1"/>
</dbReference>
<evidence type="ECO:0000256" key="2">
    <source>
        <dbReference type="SAM" id="Phobius"/>
    </source>
</evidence>
<feature type="domain" description="DUF6594" evidence="3">
    <location>
        <begin position="55"/>
        <end position="335"/>
    </location>
</feature>
<keyword evidence="2" id="KW-0472">Membrane</keyword>
<name>A0A9Q8LCH7_PASFU</name>
<keyword evidence="2" id="KW-0812">Transmembrane</keyword>
<organism evidence="4 5">
    <name type="scientific">Passalora fulva</name>
    <name type="common">Tomato leaf mold</name>
    <name type="synonym">Cladosporium fulvum</name>
    <dbReference type="NCBI Taxonomy" id="5499"/>
    <lineage>
        <taxon>Eukaryota</taxon>
        <taxon>Fungi</taxon>
        <taxon>Dikarya</taxon>
        <taxon>Ascomycota</taxon>
        <taxon>Pezizomycotina</taxon>
        <taxon>Dothideomycetes</taxon>
        <taxon>Dothideomycetidae</taxon>
        <taxon>Mycosphaerellales</taxon>
        <taxon>Mycosphaerellaceae</taxon>
        <taxon>Fulvia</taxon>
    </lineage>
</organism>
<gene>
    <name evidence="4" type="ORF">CLAFUR5_07889</name>
</gene>
<dbReference type="EMBL" id="CP090165">
    <property type="protein sequence ID" value="UJO14854.1"/>
    <property type="molecule type" value="Genomic_DNA"/>
</dbReference>
<feature type="transmembrane region" description="Helical" evidence="2">
    <location>
        <begin position="297"/>
        <end position="316"/>
    </location>
</feature>
<dbReference type="OMA" id="YINDMAS"/>
<reference evidence="4" key="2">
    <citation type="journal article" date="2022" name="Microb. Genom.">
        <title>A chromosome-scale genome assembly of the tomato pathogen Cladosporium fulvum reveals a compartmentalized genome architecture and the presence of a dispensable chromosome.</title>
        <authorList>
            <person name="Zaccaron A.Z."/>
            <person name="Chen L.H."/>
            <person name="Samaras A."/>
            <person name="Stergiopoulos I."/>
        </authorList>
    </citation>
    <scope>NUCLEOTIDE SEQUENCE</scope>
    <source>
        <strain evidence="4">Race5_Kim</strain>
    </source>
</reference>